<dbReference type="InterPro" id="IPR011765">
    <property type="entry name" value="Pept_M16_N"/>
</dbReference>
<evidence type="ECO:0000259" key="2">
    <source>
        <dbReference type="Pfam" id="PF00675"/>
    </source>
</evidence>
<dbReference type="InterPro" id="IPR011249">
    <property type="entry name" value="Metalloenz_LuxS/M16"/>
</dbReference>
<dbReference type="Proteomes" id="UP001163981">
    <property type="component" value="Chromosome"/>
</dbReference>
<dbReference type="Gene3D" id="3.30.830.10">
    <property type="entry name" value="Metalloenzyme, LuxS/M16 peptidase-like"/>
    <property type="match status" value="4"/>
</dbReference>
<dbReference type="Pfam" id="PF00675">
    <property type="entry name" value="Peptidase_M16"/>
    <property type="match status" value="1"/>
</dbReference>
<accession>A0ABY6NTM0</accession>
<organism evidence="4 5">
    <name type="scientific">Salinimicrobium tongyeongense</name>
    <dbReference type="NCBI Taxonomy" id="2809707"/>
    <lineage>
        <taxon>Bacteria</taxon>
        <taxon>Pseudomonadati</taxon>
        <taxon>Bacteroidota</taxon>
        <taxon>Flavobacteriia</taxon>
        <taxon>Flavobacteriales</taxon>
        <taxon>Flavobacteriaceae</taxon>
        <taxon>Salinimicrobium</taxon>
    </lineage>
</organism>
<keyword evidence="5" id="KW-1185">Reference proteome</keyword>
<evidence type="ECO:0000256" key="1">
    <source>
        <dbReference type="ARBA" id="ARBA00007261"/>
    </source>
</evidence>
<dbReference type="SUPFAM" id="SSF63411">
    <property type="entry name" value="LuxS/MPP-like metallohydrolase"/>
    <property type="match status" value="3"/>
</dbReference>
<evidence type="ECO:0000313" key="5">
    <source>
        <dbReference type="Proteomes" id="UP001163981"/>
    </source>
</evidence>
<dbReference type="Pfam" id="PF05193">
    <property type="entry name" value="Peptidase_M16_C"/>
    <property type="match status" value="2"/>
</dbReference>
<dbReference type="EMBL" id="CP069620">
    <property type="protein sequence ID" value="UZH55828.1"/>
    <property type="molecule type" value="Genomic_DNA"/>
</dbReference>
<sequence>MKIKTHFFFLLLLIGYGAKGQDNNIIQEKIKRLDTAVRYGKLDNGFTYYLRRHHIPKKTVEFHLVVKGGFFHENDDQLEYSHLIEHMGTIRTRNFQNLDEHLWEMGGYNHAGTRNSHTFYWARLPSGDKEIETGLRVLRDWAQNLEFPQTVVDAERGAVLGEMRTADVYGAWLNNTIEEKVLKNTGQALYDQQKHKKNVELFNRKAFIEFYEDWYRPDLEAAIIVGDINIDSMEKEVKRLFSDLKMPKKPKNGEKLLDAQRVELSGENTFELIHDTVNSNFRMQIISKHLNSNSFGLKTRKDFEIWIMQQLYKEIVESRSTLLEQQFNPPFSEFRLSFGLGGFGRNKEINGTRMTVEFGTENQQQIKKKFVEAVVAWKQIHTHISISELQKAKEQVQNRIVGQAVSSHDLAEAYRRHFVKGEAVLAPEVKENLIKDVLDEIDLQEIQNVILDYGDLNKNTDFLIFSGERQSVPKFKVFRQWLKETKTMEVKAIEPLEGLESLEDVIQFPLKENKPIKSISNNLIGLSTVELQNGIRVLLKSSNPASQRQKGLVTIDAFRPNEIPTSNRKEYLAASIVPKYMGYAGAGPFTKFEIDRFFQEKEMRLMFFSDANYQRIHGRSKVADIDELLNLLFLYVDQPRKSLEGFTALKVDHDQHLKSYVPNSRFDFFLKDNIESVWYPKVPVLGTSDLENIKLDDVFAAYIRWFSDLSGYTFIITGDFNTEEILPLLSEKLSLFPVGSKKAVNSDTHKFPLKRINKTIKSKNIDQAFVRLYFPTPAGRDVKTQIELRLLTKALYERVWNRLRQGSYSPITGGDWMDIKNGVFSFSMKFDSELGNEENMIQNAIEEFRKLREFGVDQSWLDAAISDEAAAFGNGLSKFGIFNFWRDYLKEKLVSHEDLEQEVLQYTTIMKHFITLEDINTAAKKYLSEENLQQFIFIPESYDEAKGEID</sequence>
<name>A0ABY6NTM0_9FLAO</name>
<feature type="domain" description="Peptidase M16 C-terminal" evidence="3">
    <location>
        <begin position="202"/>
        <end position="257"/>
    </location>
</feature>
<gene>
    <name evidence="4" type="ORF">JRG66_02795</name>
</gene>
<proteinExistence type="inferred from homology"/>
<evidence type="ECO:0000259" key="3">
    <source>
        <dbReference type="Pfam" id="PF05193"/>
    </source>
</evidence>
<protein>
    <submittedName>
        <fullName evidence="4">Insulinase family protein</fullName>
    </submittedName>
</protein>
<dbReference type="InterPro" id="IPR050361">
    <property type="entry name" value="MPP/UQCRC_Complex"/>
</dbReference>
<feature type="domain" description="Peptidase M16 N-terminal" evidence="2">
    <location>
        <begin position="53"/>
        <end position="181"/>
    </location>
</feature>
<dbReference type="PANTHER" id="PTHR11851">
    <property type="entry name" value="METALLOPROTEASE"/>
    <property type="match status" value="1"/>
</dbReference>
<evidence type="ECO:0000313" key="4">
    <source>
        <dbReference type="EMBL" id="UZH55828.1"/>
    </source>
</evidence>
<dbReference type="InterPro" id="IPR007863">
    <property type="entry name" value="Peptidase_M16_C"/>
</dbReference>
<comment type="similarity">
    <text evidence="1">Belongs to the peptidase M16 family.</text>
</comment>
<feature type="domain" description="Peptidase M16 C-terminal" evidence="3">
    <location>
        <begin position="693"/>
        <end position="865"/>
    </location>
</feature>
<reference evidence="4" key="1">
    <citation type="submission" date="2021-02" db="EMBL/GenBank/DDBJ databases">
        <title>Salinimicrobium sp. nov. isolated from seawater in Tongyeong, Republic of Korea.</title>
        <authorList>
            <person name="Lee S.-J."/>
        </authorList>
    </citation>
    <scope>NUCLEOTIDE SEQUENCE</scope>
    <source>
        <strain evidence="4">HN-2-9-2</strain>
    </source>
</reference>
<dbReference type="PANTHER" id="PTHR11851:SF49">
    <property type="entry name" value="MITOCHONDRIAL-PROCESSING PEPTIDASE SUBUNIT ALPHA"/>
    <property type="match status" value="1"/>
</dbReference>